<keyword evidence="5" id="KW-0732">Signal</keyword>
<sequence length="914" mass="96698">MERMARRRPPAGRICFAFLSISLLTTECGPSFLPALQLAAGLSAPWSAELRRGWSVRTPDNPTALFSSPFFALATPRQTSLLRLASSLVSPLSALSSPPAPRSHGSPSCSSAASWLPLSPSPSRTPGMTGARRTRCVQTAHANHSQESARYVRRRFFACVASIHSATHATRQIRTLHATPRRTAHRRCTYTGGLSDVDTQAEERAFGAFLVSRAMHALPVSRSKPGSKRVAVPCRSAARCSLRLPSPREEVFSAAPQLRRAEQLGFMVVLLPSKAASLSVAFSSFFSSHGLGHSAAISSRTPEARRTLLLSAAVPPSSAPESASAAASPAPSSASVSPASPGLGQAPASPRRLNIGERRRLDRMQNWFKQYPYAPEPPVPPKQKSTMKINVDPDNISPDRLPLPSRRLPSSLRWKALAGTAAPAPVTLAAAGAAVEAAHEAVRTLQAGGMPRRRKGKNRKMKKVALARAAVAAAVAAQKAPGLAALKAAAASAERLVSSPLSTESLASAGNSVSEDGIPDPVAVGAADAAALLPSSPSSSSAAERETGGSGASAEGQRSSLLSVLYPSRDAAYPPDLAVFLVKQLSTAKFTETVELHAQLNLGTGTRGKARKGGGSNVSGRVRGFVTLPHGQLGQLAALHPQDAYAEKTPASGETAEQAAEEDGDAAHADEECREEDEGHVGRAARLGRGDCGERSPETPRKAQDEKANAQAESAPLLGGVINVKPESGVVRGNKRGGIWRRKRVIAAFVDKKDEAAALEAGANMVGAERILEEIRTNKISFEVLISTPDMVARLTRYGKILGPKDLMPQTAWGTLTPDFAGAIRLYRQTTIPYKADRFNIIHMPIGLVSMSNEELRENLDAAIASINARRPPSAGNKFFNKIHISSTMGPGIFIDMHHVKLTAAAAARGTQRR</sequence>
<gene>
    <name evidence="6" type="ORF">BESB_015190</name>
</gene>
<dbReference type="GO" id="GO:0005840">
    <property type="term" value="C:ribosome"/>
    <property type="evidence" value="ECO:0007669"/>
    <property type="project" value="UniProtKB-KW"/>
</dbReference>
<dbReference type="PANTHER" id="PTHR36427">
    <property type="entry name" value="54S RIBOSOMAL PROTEIN L1, MITOCHONDRIAL"/>
    <property type="match status" value="1"/>
</dbReference>
<evidence type="ECO:0000313" key="6">
    <source>
        <dbReference type="EMBL" id="PFH32906.1"/>
    </source>
</evidence>
<feature type="compositionally biased region" description="Low complexity" evidence="4">
    <location>
        <begin position="95"/>
        <end position="127"/>
    </location>
</feature>
<name>A0A2A9MAE2_BESBE</name>
<dbReference type="OrthoDB" id="1747252at2759"/>
<dbReference type="Gene3D" id="3.40.50.790">
    <property type="match status" value="1"/>
</dbReference>
<feature type="region of interest" description="Disordered" evidence="4">
    <location>
        <begin position="534"/>
        <end position="556"/>
    </location>
</feature>
<dbReference type="KEGG" id="bbes:BESB_015190"/>
<evidence type="ECO:0000256" key="4">
    <source>
        <dbReference type="SAM" id="MobiDB-lite"/>
    </source>
</evidence>
<dbReference type="Pfam" id="PF00687">
    <property type="entry name" value="Ribosomal_L1"/>
    <property type="match status" value="1"/>
</dbReference>
<dbReference type="EMBL" id="NWUJ01000010">
    <property type="protein sequence ID" value="PFH32906.1"/>
    <property type="molecule type" value="Genomic_DNA"/>
</dbReference>
<dbReference type="PANTHER" id="PTHR36427:SF3">
    <property type="entry name" value="LARGE RIBOSOMAL SUBUNIT PROTEIN UL1M"/>
    <property type="match status" value="1"/>
</dbReference>
<comment type="caution">
    <text evidence="6">The sequence shown here is derived from an EMBL/GenBank/DDBJ whole genome shotgun (WGS) entry which is preliminary data.</text>
</comment>
<evidence type="ECO:0000256" key="2">
    <source>
        <dbReference type="ARBA" id="ARBA00022980"/>
    </source>
</evidence>
<evidence type="ECO:0000313" key="7">
    <source>
        <dbReference type="Proteomes" id="UP000224006"/>
    </source>
</evidence>
<accession>A0A2A9MAE2</accession>
<comment type="similarity">
    <text evidence="1">Belongs to the universal ribosomal protein uL1 family.</text>
</comment>
<feature type="compositionally biased region" description="Low complexity" evidence="4">
    <location>
        <begin position="312"/>
        <end position="341"/>
    </location>
</feature>
<dbReference type="InterPro" id="IPR016095">
    <property type="entry name" value="Ribosomal_uL1_3-a/b-sand"/>
</dbReference>
<feature type="region of interest" description="Disordered" evidence="4">
    <location>
        <begin position="95"/>
        <end position="130"/>
    </location>
</feature>
<evidence type="ECO:0000256" key="5">
    <source>
        <dbReference type="SAM" id="SignalP"/>
    </source>
</evidence>
<dbReference type="RefSeq" id="XP_029216915.1">
    <property type="nucleotide sequence ID" value="XM_029360248.1"/>
</dbReference>
<feature type="compositionally biased region" description="Basic and acidic residues" evidence="4">
    <location>
        <begin position="688"/>
        <end position="708"/>
    </location>
</feature>
<dbReference type="GO" id="GO:1990904">
    <property type="term" value="C:ribonucleoprotein complex"/>
    <property type="evidence" value="ECO:0007669"/>
    <property type="project" value="UniProtKB-KW"/>
</dbReference>
<feature type="region of interest" description="Disordered" evidence="4">
    <location>
        <begin position="312"/>
        <end position="358"/>
    </location>
</feature>
<dbReference type="SUPFAM" id="SSF56808">
    <property type="entry name" value="Ribosomal protein L1"/>
    <property type="match status" value="1"/>
</dbReference>
<dbReference type="InterPro" id="IPR023674">
    <property type="entry name" value="Ribosomal_uL1-like"/>
</dbReference>
<feature type="signal peptide" evidence="5">
    <location>
        <begin position="1"/>
        <end position="28"/>
    </location>
</feature>
<feature type="chain" id="PRO_5012789682" evidence="5">
    <location>
        <begin position="29"/>
        <end position="914"/>
    </location>
</feature>
<dbReference type="Gene3D" id="3.30.190.20">
    <property type="match status" value="2"/>
</dbReference>
<protein>
    <submittedName>
        <fullName evidence="6">L1P family of ribosomal protein</fullName>
    </submittedName>
</protein>
<dbReference type="InterPro" id="IPR028364">
    <property type="entry name" value="Ribosomal_uL1/biogenesis"/>
</dbReference>
<keyword evidence="3" id="KW-0687">Ribonucleoprotein</keyword>
<dbReference type="CDD" id="cd00403">
    <property type="entry name" value="Ribosomal_L1"/>
    <property type="match status" value="1"/>
</dbReference>
<feature type="region of interest" description="Disordered" evidence="4">
    <location>
        <begin position="645"/>
        <end position="712"/>
    </location>
</feature>
<dbReference type="VEuPathDB" id="ToxoDB:BESB_015190"/>
<keyword evidence="2 6" id="KW-0689">Ribosomal protein</keyword>
<dbReference type="Proteomes" id="UP000224006">
    <property type="component" value="Chromosome IX"/>
</dbReference>
<evidence type="ECO:0000256" key="1">
    <source>
        <dbReference type="ARBA" id="ARBA00010531"/>
    </source>
</evidence>
<feature type="compositionally biased region" description="Basic and acidic residues" evidence="4">
    <location>
        <begin position="665"/>
        <end position="681"/>
    </location>
</feature>
<proteinExistence type="inferred from homology"/>
<dbReference type="AlphaFoldDB" id="A0A2A9MAE2"/>
<reference evidence="6 7" key="1">
    <citation type="submission" date="2017-09" db="EMBL/GenBank/DDBJ databases">
        <title>Genome sequencing of Besnoitia besnoiti strain Bb-Ger1.</title>
        <authorList>
            <person name="Schares G."/>
            <person name="Venepally P."/>
            <person name="Lorenzi H.A."/>
        </authorList>
    </citation>
    <scope>NUCLEOTIDE SEQUENCE [LARGE SCALE GENOMIC DNA]</scope>
    <source>
        <strain evidence="6 7">Bb-Ger1</strain>
    </source>
</reference>
<organism evidence="6 7">
    <name type="scientific">Besnoitia besnoiti</name>
    <name type="common">Apicomplexan protozoan</name>
    <dbReference type="NCBI Taxonomy" id="94643"/>
    <lineage>
        <taxon>Eukaryota</taxon>
        <taxon>Sar</taxon>
        <taxon>Alveolata</taxon>
        <taxon>Apicomplexa</taxon>
        <taxon>Conoidasida</taxon>
        <taxon>Coccidia</taxon>
        <taxon>Eucoccidiorida</taxon>
        <taxon>Eimeriorina</taxon>
        <taxon>Sarcocystidae</taxon>
        <taxon>Besnoitia</taxon>
    </lineage>
</organism>
<dbReference type="GeneID" id="40306580"/>
<evidence type="ECO:0000256" key="3">
    <source>
        <dbReference type="ARBA" id="ARBA00023274"/>
    </source>
</evidence>
<keyword evidence="7" id="KW-1185">Reference proteome</keyword>
<dbReference type="STRING" id="94643.A0A2A9MAE2"/>